<keyword evidence="4 7" id="KW-0133">Cell shape</keyword>
<dbReference type="GO" id="GO:0009252">
    <property type="term" value="P:peptidoglycan biosynthetic process"/>
    <property type="evidence" value="ECO:0007669"/>
    <property type="project" value="UniProtKB-UniPathway"/>
</dbReference>
<dbReference type="AlphaFoldDB" id="A0A379B525"/>
<dbReference type="PANTHER" id="PTHR41533:SF1">
    <property type="entry name" value="L,D-TRANSPEPTIDASE YCBB-RELATED"/>
    <property type="match status" value="1"/>
</dbReference>
<evidence type="ECO:0000313" key="9">
    <source>
        <dbReference type="EMBL" id="SUB33707.1"/>
    </source>
</evidence>
<keyword evidence="10" id="KW-1185">Reference proteome</keyword>
<dbReference type="PROSITE" id="PS52029">
    <property type="entry name" value="LD_TPASE"/>
    <property type="match status" value="1"/>
</dbReference>
<dbReference type="Pfam" id="PF03734">
    <property type="entry name" value="YkuD"/>
    <property type="match status" value="1"/>
</dbReference>
<evidence type="ECO:0000256" key="3">
    <source>
        <dbReference type="ARBA" id="ARBA00022679"/>
    </source>
</evidence>
<dbReference type="PANTHER" id="PTHR41533">
    <property type="entry name" value="L,D-TRANSPEPTIDASE HI_1667-RELATED"/>
    <property type="match status" value="1"/>
</dbReference>
<dbReference type="InterPro" id="IPR005490">
    <property type="entry name" value="LD_TPept_cat_dom"/>
</dbReference>
<dbReference type="Pfam" id="PF20142">
    <property type="entry name" value="Scaffold"/>
    <property type="match status" value="1"/>
</dbReference>
<dbReference type="GO" id="GO:0016740">
    <property type="term" value="F:transferase activity"/>
    <property type="evidence" value="ECO:0007669"/>
    <property type="project" value="UniProtKB-KW"/>
</dbReference>
<feature type="domain" description="L,D-TPase catalytic" evidence="8">
    <location>
        <begin position="260"/>
        <end position="437"/>
    </location>
</feature>
<gene>
    <name evidence="9" type="ORF">NCTC10699_01334</name>
</gene>
<dbReference type="EMBL" id="UGSS01000002">
    <property type="protein sequence ID" value="SUB33707.1"/>
    <property type="molecule type" value="Genomic_DNA"/>
</dbReference>
<dbReference type="Proteomes" id="UP000254280">
    <property type="component" value="Unassembled WGS sequence"/>
</dbReference>
<evidence type="ECO:0000256" key="7">
    <source>
        <dbReference type="PROSITE-ProRule" id="PRU01373"/>
    </source>
</evidence>
<dbReference type="InterPro" id="IPR045380">
    <property type="entry name" value="LD_TPept_scaffold_dom"/>
</dbReference>
<keyword evidence="6 7" id="KW-0961">Cell wall biogenesis/degradation</keyword>
<evidence type="ECO:0000256" key="5">
    <source>
        <dbReference type="ARBA" id="ARBA00022984"/>
    </source>
</evidence>
<evidence type="ECO:0000256" key="4">
    <source>
        <dbReference type="ARBA" id="ARBA00022960"/>
    </source>
</evidence>
<dbReference type="InterPro" id="IPR052905">
    <property type="entry name" value="LD-transpeptidase_YkuD-like"/>
</dbReference>
<keyword evidence="3" id="KW-0808">Transferase</keyword>
<evidence type="ECO:0000313" key="10">
    <source>
        <dbReference type="Proteomes" id="UP000254280"/>
    </source>
</evidence>
<organism evidence="9 10">
    <name type="scientific">[Pasteurella] mairii</name>
    <dbReference type="NCBI Taxonomy" id="757"/>
    <lineage>
        <taxon>Bacteria</taxon>
        <taxon>Pseudomonadati</taxon>
        <taxon>Pseudomonadota</taxon>
        <taxon>Gammaproteobacteria</taxon>
        <taxon>Pasteurellales</taxon>
        <taxon>Pasteurellaceae</taxon>
    </lineage>
</organism>
<accession>A0A379B525</accession>
<sequence length="495" mass="55775">MLKNVSFKVVHFVLLASLVYSTDGISKSALQPISTNQAINIPLTNAQLVLEQNAIAAQLNAVRKAEDARLEQEFQQRSEQRLMDLIGTQELQFKSVLVNIYGQTDYILLWEDKAAEKAFLREYATMVSGGISKRSAKSLEALGKAAQTGGLVYDILLTDAFLDYLYYANNVMNSAQKWLYSVNAYQALPPTREQIQSWLSAVKKGENLKFVTALVPQNVLYQQTTAKLSSLLASGSTDKKTIYKLAVNAQRLRIIPSFDNGIFVNIPSYQLEYRRDGKLVLTSRVIVGRKDRKTPVMYSQLSNVVVNPPWNPTPRLINEDLVPKIKLDPSYVTRNGYTILDSKGREIDPYSIDWATIGSRFPYHIRQAPGDSALGNYKFNMPSSDAIYLHDTPNHALFGRKNRALSSGCIRVNKADALASILLKEAGWTESKKQQVLNSKKTVWADIRSDNPVYLYYVTAWVDNGKVQTLPDIYGYDISSEITYINWDTVNYYLN</sequence>
<dbReference type="InterPro" id="IPR038063">
    <property type="entry name" value="Transpep_catalytic_dom"/>
</dbReference>
<comment type="similarity">
    <text evidence="2">Belongs to the YkuD family.</text>
</comment>
<feature type="active site" description="Nucleophile" evidence="7">
    <location>
        <position position="409"/>
    </location>
</feature>
<dbReference type="Gene3D" id="2.40.440.10">
    <property type="entry name" value="L,D-transpeptidase catalytic domain-like"/>
    <property type="match status" value="1"/>
</dbReference>
<dbReference type="GO" id="GO:0008360">
    <property type="term" value="P:regulation of cell shape"/>
    <property type="evidence" value="ECO:0007669"/>
    <property type="project" value="UniProtKB-UniRule"/>
</dbReference>
<dbReference type="SUPFAM" id="SSF141523">
    <property type="entry name" value="L,D-transpeptidase catalytic domain-like"/>
    <property type="match status" value="1"/>
</dbReference>
<dbReference type="OrthoDB" id="9778545at2"/>
<comment type="pathway">
    <text evidence="1 7">Cell wall biogenesis; peptidoglycan biosynthesis.</text>
</comment>
<proteinExistence type="inferred from homology"/>
<evidence type="ECO:0000259" key="8">
    <source>
        <dbReference type="PROSITE" id="PS52029"/>
    </source>
</evidence>
<protein>
    <submittedName>
        <fullName evidence="9">Putative L,D-transpeptidase 7</fullName>
    </submittedName>
</protein>
<evidence type="ECO:0000256" key="1">
    <source>
        <dbReference type="ARBA" id="ARBA00004752"/>
    </source>
</evidence>
<evidence type="ECO:0000256" key="2">
    <source>
        <dbReference type="ARBA" id="ARBA00005992"/>
    </source>
</evidence>
<dbReference type="GO" id="GO:0004180">
    <property type="term" value="F:carboxypeptidase activity"/>
    <property type="evidence" value="ECO:0007669"/>
    <property type="project" value="UniProtKB-ARBA"/>
</dbReference>
<dbReference type="UniPathway" id="UPA00219"/>
<dbReference type="GO" id="GO:0071555">
    <property type="term" value="P:cell wall organization"/>
    <property type="evidence" value="ECO:0007669"/>
    <property type="project" value="UniProtKB-UniRule"/>
</dbReference>
<name>A0A379B525_9PAST</name>
<evidence type="ECO:0000256" key="6">
    <source>
        <dbReference type="ARBA" id="ARBA00023316"/>
    </source>
</evidence>
<reference evidence="9 10" key="1">
    <citation type="submission" date="2018-06" db="EMBL/GenBank/DDBJ databases">
        <authorList>
            <consortium name="Pathogen Informatics"/>
            <person name="Doyle S."/>
        </authorList>
    </citation>
    <scope>NUCLEOTIDE SEQUENCE [LARGE SCALE GENOMIC DNA]</scope>
    <source>
        <strain evidence="9 10">NCTC10699</strain>
    </source>
</reference>
<dbReference type="CDD" id="cd16913">
    <property type="entry name" value="YkuD_like"/>
    <property type="match status" value="1"/>
</dbReference>
<keyword evidence="5 7" id="KW-0573">Peptidoglycan synthesis</keyword>
<feature type="active site" description="Proton donor/acceptor" evidence="7">
    <location>
        <position position="390"/>
    </location>
</feature>